<dbReference type="InterPro" id="IPR045076">
    <property type="entry name" value="MutS"/>
</dbReference>
<evidence type="ECO:0000259" key="5">
    <source>
        <dbReference type="SMART" id="SM00534"/>
    </source>
</evidence>
<organism evidence="6 7">
    <name type="scientific">Clostridium saudiense</name>
    <dbReference type="NCBI Taxonomy" id="1414720"/>
    <lineage>
        <taxon>Bacteria</taxon>
        <taxon>Bacillati</taxon>
        <taxon>Bacillota</taxon>
        <taxon>Clostridia</taxon>
        <taxon>Eubacteriales</taxon>
        <taxon>Clostridiaceae</taxon>
        <taxon>Clostridium</taxon>
    </lineage>
</organism>
<comment type="caution">
    <text evidence="6">The sequence shown here is derived from an EMBL/GenBank/DDBJ whole genome shotgun (WGS) entry which is preliminary data.</text>
</comment>
<keyword evidence="4" id="KW-1133">Transmembrane helix</keyword>
<dbReference type="Gene3D" id="3.40.50.300">
    <property type="entry name" value="P-loop containing nucleotide triphosphate hydrolases"/>
    <property type="match status" value="1"/>
</dbReference>
<dbReference type="EMBL" id="JACJLL010000045">
    <property type="protein sequence ID" value="MBM6819396.1"/>
    <property type="molecule type" value="Genomic_DNA"/>
</dbReference>
<evidence type="ECO:0000313" key="6">
    <source>
        <dbReference type="EMBL" id="MBM6819396.1"/>
    </source>
</evidence>
<dbReference type="RefSeq" id="WP_204572268.1">
    <property type="nucleotide sequence ID" value="NZ_JACJLL010000045.1"/>
</dbReference>
<dbReference type="PANTHER" id="PTHR11361:SF152">
    <property type="entry name" value="DNA MISMATCH REPAIR PROTEIN"/>
    <property type="match status" value="1"/>
</dbReference>
<evidence type="ECO:0000256" key="4">
    <source>
        <dbReference type="SAM" id="Phobius"/>
    </source>
</evidence>
<keyword evidence="4" id="KW-0472">Membrane</keyword>
<keyword evidence="2" id="KW-0067">ATP-binding</keyword>
<feature type="domain" description="DNA mismatch repair proteins mutS family" evidence="5">
    <location>
        <begin position="329"/>
        <end position="515"/>
    </location>
</feature>
<dbReference type="PANTHER" id="PTHR11361">
    <property type="entry name" value="DNA MISMATCH REPAIR PROTEIN MUTS FAMILY MEMBER"/>
    <property type="match status" value="1"/>
</dbReference>
<feature type="transmembrane region" description="Helical" evidence="4">
    <location>
        <begin position="229"/>
        <end position="251"/>
    </location>
</feature>
<feature type="transmembrane region" description="Helical" evidence="4">
    <location>
        <begin position="159"/>
        <end position="175"/>
    </location>
</feature>
<dbReference type="Proteomes" id="UP000767334">
    <property type="component" value="Unassembled WGS sequence"/>
</dbReference>
<keyword evidence="4" id="KW-0812">Transmembrane</keyword>
<accession>A0ABS2FGE5</accession>
<dbReference type="SUPFAM" id="SSF52540">
    <property type="entry name" value="P-loop containing nucleoside triphosphate hydrolases"/>
    <property type="match status" value="1"/>
</dbReference>
<keyword evidence="7" id="KW-1185">Reference proteome</keyword>
<evidence type="ECO:0000313" key="7">
    <source>
        <dbReference type="Proteomes" id="UP000767334"/>
    </source>
</evidence>
<dbReference type="SMART" id="SM00534">
    <property type="entry name" value="MUTSac"/>
    <property type="match status" value="1"/>
</dbReference>
<evidence type="ECO:0000256" key="2">
    <source>
        <dbReference type="ARBA" id="ARBA00022840"/>
    </source>
</evidence>
<sequence length="518" mass="60242">MIYSKKSLNVLKKYYKDEKYKYNDIKVIREFFDMQDKAPYTIDEQCFYDLDLENVFRKIDRTYSSVGEAALYKMLRELLMDEEDLKKRDKVIYKINLDKELRAKIQYIFHNLGFDKKNRFLEMMKKDLKSNKLKGYFYSLFGISNFILIVFMFLTFNKYIALLVLLFFVIAPNIVSYESKKVCTNGLIYLNGILTAAQRIVALDKKGNLDIERLKMILDKLNFIRVNTWLTNLAIIYGGILEPFLIPFLILESSYYRIIDKIKENKNELLEIYYELGKIEAFISVGIYREIVSESICEPKFEKEAKFKIEDGIHPLLEKPVGNSITIGKKGIVLTGTNMSGKSTFLRMIGINVLFAQTFYFALASEYKAPLLNIVTSISPKDDITLGKSYYLAEVEAILRIINSLDNKVKLLCIIDEIFRGTNPIERISSSTAILNYINNRDAITFVATHDKELTDSLKNSYDFYYFSEYVDCKKGLAFDYKIKQGVVKSRNAIKLLEYVGYPREIIEEAMSLIKGFE</sequence>
<proteinExistence type="predicted"/>
<gene>
    <name evidence="6" type="ORF">H6A19_08605</name>
</gene>
<dbReference type="InterPro" id="IPR000432">
    <property type="entry name" value="DNA_mismatch_repair_MutS_C"/>
</dbReference>
<evidence type="ECO:0000256" key="3">
    <source>
        <dbReference type="ARBA" id="ARBA00023125"/>
    </source>
</evidence>
<keyword evidence="3" id="KW-0238">DNA-binding</keyword>
<dbReference type="InterPro" id="IPR027417">
    <property type="entry name" value="P-loop_NTPase"/>
</dbReference>
<name>A0ABS2FGE5_9CLOT</name>
<evidence type="ECO:0000256" key="1">
    <source>
        <dbReference type="ARBA" id="ARBA00022741"/>
    </source>
</evidence>
<keyword evidence="1" id="KW-0547">Nucleotide-binding</keyword>
<protein>
    <submittedName>
        <fullName evidence="6">DNA mismatch repair protein MutS</fullName>
    </submittedName>
</protein>
<dbReference type="Pfam" id="PF00488">
    <property type="entry name" value="MutS_V"/>
    <property type="match status" value="1"/>
</dbReference>
<reference evidence="6 7" key="1">
    <citation type="journal article" date="2021" name="Sci. Rep.">
        <title>The distribution of antibiotic resistance genes in chicken gut microbiota commensals.</title>
        <authorList>
            <person name="Juricova H."/>
            <person name="Matiasovicova J."/>
            <person name="Kubasova T."/>
            <person name="Cejkova D."/>
            <person name="Rychlik I."/>
        </authorList>
    </citation>
    <scope>NUCLEOTIDE SEQUENCE [LARGE SCALE GENOMIC DNA]</scope>
    <source>
        <strain evidence="6 7">An435</strain>
    </source>
</reference>
<feature type="transmembrane region" description="Helical" evidence="4">
    <location>
        <begin position="135"/>
        <end position="153"/>
    </location>
</feature>